<keyword evidence="2" id="KW-0472">Membrane</keyword>
<dbReference type="Proteomes" id="UP001158576">
    <property type="component" value="Chromosome 1"/>
</dbReference>
<proteinExistence type="predicted"/>
<keyword evidence="2" id="KW-0812">Transmembrane</keyword>
<keyword evidence="2" id="KW-1133">Transmembrane helix</keyword>
<evidence type="ECO:0000313" key="3">
    <source>
        <dbReference type="EMBL" id="CAG5104253.1"/>
    </source>
</evidence>
<evidence type="ECO:0000256" key="2">
    <source>
        <dbReference type="SAM" id="Phobius"/>
    </source>
</evidence>
<reference evidence="3 4" key="1">
    <citation type="submission" date="2021-04" db="EMBL/GenBank/DDBJ databases">
        <authorList>
            <person name="Bliznina A."/>
        </authorList>
    </citation>
    <scope>NUCLEOTIDE SEQUENCE [LARGE SCALE GENOMIC DNA]</scope>
</reference>
<name>A0ABN7SRB9_OIKDI</name>
<protein>
    <submittedName>
        <fullName evidence="3">Oidioi.mRNA.OKI2018_I69.chr1.g1164.t1.cds</fullName>
    </submittedName>
</protein>
<accession>A0ABN7SRB9</accession>
<organism evidence="3 4">
    <name type="scientific">Oikopleura dioica</name>
    <name type="common">Tunicate</name>
    <dbReference type="NCBI Taxonomy" id="34765"/>
    <lineage>
        <taxon>Eukaryota</taxon>
        <taxon>Metazoa</taxon>
        <taxon>Chordata</taxon>
        <taxon>Tunicata</taxon>
        <taxon>Appendicularia</taxon>
        <taxon>Copelata</taxon>
        <taxon>Oikopleuridae</taxon>
        <taxon>Oikopleura</taxon>
    </lineage>
</organism>
<evidence type="ECO:0000313" key="4">
    <source>
        <dbReference type="Proteomes" id="UP001158576"/>
    </source>
</evidence>
<keyword evidence="4" id="KW-1185">Reference proteome</keyword>
<feature type="region of interest" description="Disordered" evidence="1">
    <location>
        <begin position="204"/>
        <end position="280"/>
    </location>
</feature>
<feature type="transmembrane region" description="Helical" evidence="2">
    <location>
        <begin position="346"/>
        <end position="368"/>
    </location>
</feature>
<evidence type="ECO:0000256" key="1">
    <source>
        <dbReference type="SAM" id="MobiDB-lite"/>
    </source>
</evidence>
<feature type="region of interest" description="Disordered" evidence="1">
    <location>
        <begin position="1"/>
        <end position="60"/>
    </location>
</feature>
<feature type="compositionally biased region" description="Polar residues" evidence="1">
    <location>
        <begin position="255"/>
        <end position="272"/>
    </location>
</feature>
<sequence>MNRSRWQNEGPPLIPKKQTHDPEKQRLMSKNNNSSSDGEEMFSGMRSKFPKIPDFDQMGDLAKGASDKLSGIPGADKFGNLAGGLQDKLGQFPGSAAQAAAGLQDKMSGIPGMDKFGDIAGGLQDKFGQLPSSAAQAAAGLQDKMSGIPGMNKFGEMAGNLQDKFGQLPGSAAEAAAGLKDKMGNLHPDTGKYGDMAQDLASRATSGLKDRFNRDSGRDSDYRDGRNSQNSSMRQRLHDFDGPPDRNPNEPYRTKSMNTLNSRGEYSENTTDQNRKHGNRVNTLNSQALNSALIVGNFITVKGEIEKMVFCSYYCKIDTSKECMDMLRDQERSKEFCVFYPRLLKLVLASVSILLQILFGMIEISLLIEQKKTRNMI</sequence>
<gene>
    <name evidence="3" type="ORF">OKIOD_LOCUS9929</name>
</gene>
<feature type="compositionally biased region" description="Basic and acidic residues" evidence="1">
    <location>
        <begin position="208"/>
        <end position="226"/>
    </location>
</feature>
<feature type="compositionally biased region" description="Basic and acidic residues" evidence="1">
    <location>
        <begin position="236"/>
        <end position="248"/>
    </location>
</feature>
<dbReference type="EMBL" id="OU015566">
    <property type="protein sequence ID" value="CAG5104253.1"/>
    <property type="molecule type" value="Genomic_DNA"/>
</dbReference>